<evidence type="ECO:0000256" key="2">
    <source>
        <dbReference type="SAM" id="MobiDB-lite"/>
    </source>
</evidence>
<dbReference type="Pfam" id="PF00534">
    <property type="entry name" value="Glycos_transf_1"/>
    <property type="match status" value="1"/>
</dbReference>
<sequence length="391" mass="42602">MKTPTRPGSAILLNGRFLGRAMTGVDRTALNIGRALSALVQSMPTGISSFDVAVPAGTPSDAEIRAKLQLPDSSRILRSVLKGYAWEQLVLPMLQPQSILLNLCNTGPAFRRRQLVLIHDAQVFDTPESYSATFRSVYHWLVPQLAKRSMLVATVSSHSQERLKLNGVGTDRHWELLPNGADHLQRQKSEPTVVPQMHPGANGYLLALGSTARHKNIETVMRSLPDNAPPLVVAGGGASVARLVEEFGKGKAVHVGRVSDGQIKALYENALCFLFPSLTEGFGLPPLEAMSCGCPVIVSRGGAIPEVCGDAAIYCDALDQTAWRSAISDIMADVGLRERLIEKGRQRAARYKWHDTARTILALISEYRTEQPDARSSHGNWPEPQVSPSYE</sequence>
<organism evidence="4 5">
    <name type="scientific">Novosphingobium album</name>
    <name type="common">ex Hu et al. 2023</name>
    <dbReference type="NCBI Taxonomy" id="2930093"/>
    <lineage>
        <taxon>Bacteria</taxon>
        <taxon>Pseudomonadati</taxon>
        <taxon>Pseudomonadota</taxon>
        <taxon>Alphaproteobacteria</taxon>
        <taxon>Sphingomonadales</taxon>
        <taxon>Sphingomonadaceae</taxon>
        <taxon>Novosphingobium</taxon>
    </lineage>
</organism>
<evidence type="ECO:0000256" key="1">
    <source>
        <dbReference type="ARBA" id="ARBA00022679"/>
    </source>
</evidence>
<feature type="domain" description="Glycosyl transferase family 1" evidence="3">
    <location>
        <begin position="203"/>
        <end position="347"/>
    </location>
</feature>
<keyword evidence="5" id="KW-1185">Reference proteome</keyword>
<dbReference type="InterPro" id="IPR001296">
    <property type="entry name" value="Glyco_trans_1"/>
</dbReference>
<dbReference type="PANTHER" id="PTHR46401">
    <property type="entry name" value="GLYCOSYLTRANSFERASE WBBK-RELATED"/>
    <property type="match status" value="1"/>
</dbReference>
<dbReference type="CDD" id="cd03809">
    <property type="entry name" value="GT4_MtfB-like"/>
    <property type="match status" value="1"/>
</dbReference>
<evidence type="ECO:0000313" key="5">
    <source>
        <dbReference type="Proteomes" id="UP001162880"/>
    </source>
</evidence>
<protein>
    <submittedName>
        <fullName evidence="4">Glycosyltransferase family 4 protein</fullName>
    </submittedName>
</protein>
<gene>
    <name evidence="4" type="ORF">MTR64_14525</name>
</gene>
<dbReference type="RefSeq" id="WP_243994872.1">
    <property type="nucleotide sequence ID" value="NZ_JALHLE010000023.1"/>
</dbReference>
<accession>A0ABT0B402</accession>
<dbReference type="PANTHER" id="PTHR46401:SF2">
    <property type="entry name" value="GLYCOSYLTRANSFERASE WBBK-RELATED"/>
    <property type="match status" value="1"/>
</dbReference>
<feature type="region of interest" description="Disordered" evidence="2">
    <location>
        <begin position="371"/>
        <end position="391"/>
    </location>
</feature>
<evidence type="ECO:0000259" key="3">
    <source>
        <dbReference type="Pfam" id="PF00534"/>
    </source>
</evidence>
<keyword evidence="1" id="KW-0808">Transferase</keyword>
<dbReference type="SUPFAM" id="SSF53756">
    <property type="entry name" value="UDP-Glycosyltransferase/glycogen phosphorylase"/>
    <property type="match status" value="1"/>
</dbReference>
<dbReference type="EMBL" id="JALHLE010000023">
    <property type="protein sequence ID" value="MCJ2179785.1"/>
    <property type="molecule type" value="Genomic_DNA"/>
</dbReference>
<dbReference type="Proteomes" id="UP001162880">
    <property type="component" value="Unassembled WGS sequence"/>
</dbReference>
<name>A0ABT0B402_9SPHN</name>
<dbReference type="Gene3D" id="3.40.50.2000">
    <property type="entry name" value="Glycogen Phosphorylase B"/>
    <property type="match status" value="1"/>
</dbReference>
<comment type="caution">
    <text evidence="4">The sequence shown here is derived from an EMBL/GenBank/DDBJ whole genome shotgun (WGS) entry which is preliminary data.</text>
</comment>
<reference evidence="4" key="1">
    <citation type="submission" date="2022-03" db="EMBL/GenBank/DDBJ databases">
        <title>Identification of a novel bacterium isolated from mangrove sediments.</title>
        <authorList>
            <person name="Pan X."/>
        </authorList>
    </citation>
    <scope>NUCLEOTIDE SEQUENCE</scope>
    <source>
        <strain evidence="4">B2580</strain>
    </source>
</reference>
<proteinExistence type="predicted"/>
<evidence type="ECO:0000313" key="4">
    <source>
        <dbReference type="EMBL" id="MCJ2179785.1"/>
    </source>
</evidence>